<dbReference type="GeneID" id="98124566"/>
<organism evidence="2 3">
    <name type="scientific">Remersonia thermophila</name>
    <dbReference type="NCBI Taxonomy" id="72144"/>
    <lineage>
        <taxon>Eukaryota</taxon>
        <taxon>Fungi</taxon>
        <taxon>Dikarya</taxon>
        <taxon>Ascomycota</taxon>
        <taxon>Pezizomycotina</taxon>
        <taxon>Sordariomycetes</taxon>
        <taxon>Sordariomycetidae</taxon>
        <taxon>Sordariales</taxon>
        <taxon>Sordariales incertae sedis</taxon>
        <taxon>Remersonia</taxon>
    </lineage>
</organism>
<evidence type="ECO:0000313" key="2">
    <source>
        <dbReference type="EMBL" id="KAL2268687.1"/>
    </source>
</evidence>
<evidence type="ECO:0000313" key="3">
    <source>
        <dbReference type="Proteomes" id="UP001600064"/>
    </source>
</evidence>
<reference evidence="2 3" key="1">
    <citation type="journal article" date="2024" name="Commun. Biol.">
        <title>Comparative genomic analysis of thermophilic fungi reveals convergent evolutionary adaptations and gene losses.</title>
        <authorList>
            <person name="Steindorff A.S."/>
            <person name="Aguilar-Pontes M.V."/>
            <person name="Robinson A.J."/>
            <person name="Andreopoulos B."/>
            <person name="LaButti K."/>
            <person name="Kuo A."/>
            <person name="Mondo S."/>
            <person name="Riley R."/>
            <person name="Otillar R."/>
            <person name="Haridas S."/>
            <person name="Lipzen A."/>
            <person name="Grimwood J."/>
            <person name="Schmutz J."/>
            <person name="Clum A."/>
            <person name="Reid I.D."/>
            <person name="Moisan M.C."/>
            <person name="Butler G."/>
            <person name="Nguyen T.T.M."/>
            <person name="Dewar K."/>
            <person name="Conant G."/>
            <person name="Drula E."/>
            <person name="Henrissat B."/>
            <person name="Hansel C."/>
            <person name="Singer S."/>
            <person name="Hutchinson M.I."/>
            <person name="de Vries R.P."/>
            <person name="Natvig D.O."/>
            <person name="Powell A.J."/>
            <person name="Tsang A."/>
            <person name="Grigoriev I.V."/>
        </authorList>
    </citation>
    <scope>NUCLEOTIDE SEQUENCE [LARGE SCALE GENOMIC DNA]</scope>
    <source>
        <strain evidence="2 3">ATCC 22073</strain>
    </source>
</reference>
<dbReference type="Proteomes" id="UP001600064">
    <property type="component" value="Unassembled WGS sequence"/>
</dbReference>
<feature type="compositionally biased region" description="Polar residues" evidence="1">
    <location>
        <begin position="133"/>
        <end position="142"/>
    </location>
</feature>
<proteinExistence type="predicted"/>
<accession>A0ABR4DEC2</accession>
<dbReference type="PROSITE" id="PS51257">
    <property type="entry name" value="PROKAR_LIPOPROTEIN"/>
    <property type="match status" value="1"/>
</dbReference>
<dbReference type="RefSeq" id="XP_070867411.1">
    <property type="nucleotide sequence ID" value="XM_071009922.1"/>
</dbReference>
<protein>
    <submittedName>
        <fullName evidence="2">Uncharacterized protein</fullName>
    </submittedName>
</protein>
<gene>
    <name evidence="2" type="ORF">VTJ83DRAFT_3533</name>
</gene>
<name>A0ABR4DEC2_9PEZI</name>
<keyword evidence="3" id="KW-1185">Reference proteome</keyword>
<dbReference type="EMBL" id="JAZGUE010000003">
    <property type="protein sequence ID" value="KAL2268687.1"/>
    <property type="molecule type" value="Genomic_DNA"/>
</dbReference>
<evidence type="ECO:0000256" key="1">
    <source>
        <dbReference type="SAM" id="MobiDB-lite"/>
    </source>
</evidence>
<sequence>MERVGFASSIRLFPLALVTTSYNSPIVLSCVNRGIQPANQPTRQTINLERLTLAWTDGILFPHIPRHHPEARRKYRGRLADSHRPCSRFCLRLLEEASGDRGCGDDGNTLQPGPGLGHPGQADRRTNSPRMGWNSTKTQRNR</sequence>
<feature type="region of interest" description="Disordered" evidence="1">
    <location>
        <begin position="98"/>
        <end position="142"/>
    </location>
</feature>
<comment type="caution">
    <text evidence="2">The sequence shown here is derived from an EMBL/GenBank/DDBJ whole genome shotgun (WGS) entry which is preliminary data.</text>
</comment>